<proteinExistence type="inferred from homology"/>
<dbReference type="SUPFAM" id="SSF53271">
    <property type="entry name" value="PRTase-like"/>
    <property type="match status" value="1"/>
</dbReference>
<comment type="caution">
    <text evidence="2">The sequence shown here is derived from an EMBL/GenBank/DDBJ whole genome shotgun (WGS) entry which is preliminary data.</text>
</comment>
<evidence type="ECO:0008006" key="4">
    <source>
        <dbReference type="Google" id="ProtNLM"/>
    </source>
</evidence>
<dbReference type="PANTHER" id="PTHR47505">
    <property type="entry name" value="DNA UTILIZATION PROTEIN YHGH"/>
    <property type="match status" value="1"/>
</dbReference>
<dbReference type="AlphaFoldDB" id="A0A317JQT1"/>
<organism evidence="2 3">
    <name type="scientific">Candidatus Cerribacteria bacterium 'Amazon FNV 2010 28 9'</name>
    <dbReference type="NCBI Taxonomy" id="2081795"/>
    <lineage>
        <taxon>Bacteria</taxon>
        <taxon>Candidatus Cerribacteria</taxon>
    </lineage>
</organism>
<evidence type="ECO:0000256" key="1">
    <source>
        <dbReference type="ARBA" id="ARBA00008007"/>
    </source>
</evidence>
<sequence>MGKYICKDCEKTIRFFEFPLCPACGYAISPVGTHPHCQRSTSLNGLFALAHHDGAIKTLIHKAKYQDRFAMLQEGTTILAQHLPTELKTADVIIPVPLHPKRQRERGFNQSEILAKALGKELDIPTASKVLKRTRYTHAQMNLKREERLKNLDGAFELVNPDILRALAQQRGHQLRILLIDDVTTTRSTLNECAKAIKKHVRCKIYGIVLAHGK</sequence>
<dbReference type="InterPro" id="IPR000836">
    <property type="entry name" value="PRTase_dom"/>
</dbReference>
<dbReference type="InterPro" id="IPR051910">
    <property type="entry name" value="ComF/GntX_DNA_util-trans"/>
</dbReference>
<reference evidence="2 3" key="1">
    <citation type="submission" date="2018-02" db="EMBL/GenBank/DDBJ databases">
        <title>Genomic Reconstructions from Amazon Rainforest and Pasture Soil Reveal Novel Insights into the Physiology of Candidate Phyla in Tropical Sites.</title>
        <authorList>
            <person name="Kroeger M.E."/>
            <person name="Delmont T."/>
            <person name="Eren A.M."/>
            <person name="Guo J."/>
            <person name="Meyer K.M."/>
            <person name="Khan K."/>
            <person name="Rodrigues J.L.M."/>
            <person name="Bohannan B.J.M."/>
            <person name="Tringe S."/>
            <person name="Borges C.D."/>
            <person name="Tiedje J."/>
            <person name="Tsai S.M."/>
            <person name="Nusslein K."/>
        </authorList>
    </citation>
    <scope>NUCLEOTIDE SEQUENCE [LARGE SCALE GENOMIC DNA]</scope>
    <source>
        <strain evidence="2">Amazon FNV 2010 28 9</strain>
    </source>
</reference>
<dbReference type="EMBL" id="PSRQ01000023">
    <property type="protein sequence ID" value="PWU23771.1"/>
    <property type="molecule type" value="Genomic_DNA"/>
</dbReference>
<dbReference type="Gene3D" id="3.40.50.2020">
    <property type="match status" value="1"/>
</dbReference>
<accession>A0A317JQT1</accession>
<evidence type="ECO:0000313" key="2">
    <source>
        <dbReference type="EMBL" id="PWU23771.1"/>
    </source>
</evidence>
<evidence type="ECO:0000313" key="3">
    <source>
        <dbReference type="Proteomes" id="UP000246104"/>
    </source>
</evidence>
<name>A0A317JQT1_9BACT</name>
<gene>
    <name evidence="2" type="ORF">C5B42_01955</name>
</gene>
<dbReference type="Proteomes" id="UP000246104">
    <property type="component" value="Unassembled WGS sequence"/>
</dbReference>
<dbReference type="PANTHER" id="PTHR47505:SF1">
    <property type="entry name" value="DNA UTILIZATION PROTEIN YHGH"/>
    <property type="match status" value="1"/>
</dbReference>
<dbReference type="InterPro" id="IPR029057">
    <property type="entry name" value="PRTase-like"/>
</dbReference>
<dbReference type="CDD" id="cd06223">
    <property type="entry name" value="PRTases_typeI"/>
    <property type="match status" value="1"/>
</dbReference>
<protein>
    <recommendedName>
        <fullName evidence="4">Phosphoribosyltransferase domain-containing protein</fullName>
    </recommendedName>
</protein>
<comment type="similarity">
    <text evidence="1">Belongs to the ComF/GntX family.</text>
</comment>